<gene>
    <name evidence="3" type="ORF">GCM10010911_27380</name>
</gene>
<accession>A0A916YZ44</accession>
<protein>
    <recommendedName>
        <fullName evidence="5">YceG-like family protein</fullName>
    </recommendedName>
</protein>
<feature type="compositionally biased region" description="Basic and acidic residues" evidence="1">
    <location>
        <begin position="57"/>
        <end position="80"/>
    </location>
</feature>
<dbReference type="AlphaFoldDB" id="A0A916YZ44"/>
<evidence type="ECO:0000256" key="1">
    <source>
        <dbReference type="SAM" id="MobiDB-lite"/>
    </source>
</evidence>
<dbReference type="EMBL" id="BMHP01000002">
    <property type="protein sequence ID" value="GGD68141.1"/>
    <property type="molecule type" value="Genomic_DNA"/>
</dbReference>
<feature type="compositionally biased region" description="Basic and acidic residues" evidence="1">
    <location>
        <begin position="114"/>
        <end position="129"/>
    </location>
</feature>
<feature type="region of interest" description="Disordered" evidence="1">
    <location>
        <begin position="38"/>
        <end position="131"/>
    </location>
</feature>
<keyword evidence="4" id="KW-1185">Reference proteome</keyword>
<dbReference type="RefSeq" id="WP_188992509.1">
    <property type="nucleotide sequence ID" value="NZ_BMHP01000002.1"/>
</dbReference>
<organism evidence="3 4">
    <name type="scientific">Paenibacillus nasutitermitis</name>
    <dbReference type="NCBI Taxonomy" id="1652958"/>
    <lineage>
        <taxon>Bacteria</taxon>
        <taxon>Bacillati</taxon>
        <taxon>Bacillota</taxon>
        <taxon>Bacilli</taxon>
        <taxon>Bacillales</taxon>
        <taxon>Paenibacillaceae</taxon>
        <taxon>Paenibacillus</taxon>
    </lineage>
</organism>
<keyword evidence="2" id="KW-0812">Transmembrane</keyword>
<keyword evidence="2" id="KW-1133">Transmembrane helix</keyword>
<evidence type="ECO:0008006" key="5">
    <source>
        <dbReference type="Google" id="ProtNLM"/>
    </source>
</evidence>
<reference evidence="3" key="1">
    <citation type="journal article" date="2014" name="Int. J. Syst. Evol. Microbiol.">
        <title>Complete genome sequence of Corynebacterium casei LMG S-19264T (=DSM 44701T), isolated from a smear-ripened cheese.</title>
        <authorList>
            <consortium name="US DOE Joint Genome Institute (JGI-PGF)"/>
            <person name="Walter F."/>
            <person name="Albersmeier A."/>
            <person name="Kalinowski J."/>
            <person name="Ruckert C."/>
        </authorList>
    </citation>
    <scope>NUCLEOTIDE SEQUENCE</scope>
    <source>
        <strain evidence="3">CGMCC 1.15178</strain>
    </source>
</reference>
<sequence>MDKRPFLFGLGVGIMIGAVLLQLMLVGEKQADGLQNYEQQNDDEKLYSQSELDQLLDSERAKHKAELDKQASAAQEDKQTIPDPAQKSDTGESVKPENGAGKQPETKPGSVKPNSDKPAESSQEEEAKRIIVRIPPNTNLTDTAQLLAENNIIADKKAFIDLMRNVKVRAGYFRFTGTPSVKQVKKIITGEPIPPKEAEAEMDKQARG</sequence>
<evidence type="ECO:0000256" key="2">
    <source>
        <dbReference type="SAM" id="Phobius"/>
    </source>
</evidence>
<keyword evidence="2" id="KW-0472">Membrane</keyword>
<comment type="caution">
    <text evidence="3">The sequence shown here is derived from an EMBL/GenBank/DDBJ whole genome shotgun (WGS) entry which is preliminary data.</text>
</comment>
<name>A0A916YZ44_9BACL</name>
<evidence type="ECO:0000313" key="3">
    <source>
        <dbReference type="EMBL" id="GGD68141.1"/>
    </source>
</evidence>
<dbReference type="Gene3D" id="3.30.1490.480">
    <property type="entry name" value="Endolytic murein transglycosylase"/>
    <property type="match status" value="1"/>
</dbReference>
<feature type="transmembrane region" description="Helical" evidence="2">
    <location>
        <begin position="6"/>
        <end position="26"/>
    </location>
</feature>
<reference evidence="3" key="2">
    <citation type="submission" date="2020-09" db="EMBL/GenBank/DDBJ databases">
        <authorList>
            <person name="Sun Q."/>
            <person name="Zhou Y."/>
        </authorList>
    </citation>
    <scope>NUCLEOTIDE SEQUENCE</scope>
    <source>
        <strain evidence="3">CGMCC 1.15178</strain>
    </source>
</reference>
<evidence type="ECO:0000313" key="4">
    <source>
        <dbReference type="Proteomes" id="UP000612456"/>
    </source>
</evidence>
<proteinExistence type="predicted"/>
<dbReference type="Proteomes" id="UP000612456">
    <property type="component" value="Unassembled WGS sequence"/>
</dbReference>